<sequence>MRIFSPKRYVASVDRIDLNTLWADGKRAILLDRDNTLVPRDTEQVPAAVSAWLDAARAKGFKLCMVSNNWHRDQVMSSARELGLEAISHAMKPAPFALKVGLKRLGATADEAVLIGDQLYTDVWSGNFAGVDTILVKPQATQDLWYTQIFRIFERRALRDLPCEE</sequence>
<dbReference type="GO" id="GO:0008962">
    <property type="term" value="F:phosphatidylglycerophosphatase activity"/>
    <property type="evidence" value="ECO:0007669"/>
    <property type="project" value="InterPro"/>
</dbReference>
<dbReference type="NCBIfam" id="TIGR01668">
    <property type="entry name" value="YqeG_hyp_ppase"/>
    <property type="match status" value="1"/>
</dbReference>
<evidence type="ECO:0000313" key="1">
    <source>
        <dbReference type="EMBL" id="CUO12567.1"/>
    </source>
</evidence>
<protein>
    <submittedName>
        <fullName evidence="1">UMP phosphatase</fullName>
    </submittedName>
</protein>
<dbReference type="EMBL" id="CYYP01000008">
    <property type="protein sequence ID" value="CUO12567.1"/>
    <property type="molecule type" value="Genomic_DNA"/>
</dbReference>
<name>A0A174CI21_9ACTN</name>
<gene>
    <name evidence="1" type="primary">nagD</name>
    <name evidence="1" type="ORF">ERS852381_01097</name>
</gene>
<dbReference type="Pfam" id="PF13242">
    <property type="entry name" value="Hydrolase_like"/>
    <property type="match status" value="1"/>
</dbReference>
<proteinExistence type="predicted"/>
<dbReference type="AlphaFoldDB" id="A0A174CI21"/>
<dbReference type="SUPFAM" id="SSF56784">
    <property type="entry name" value="HAD-like"/>
    <property type="match status" value="1"/>
</dbReference>
<accession>A0A174CI21</accession>
<dbReference type="InterPro" id="IPR036412">
    <property type="entry name" value="HAD-like_sf"/>
</dbReference>
<dbReference type="Proteomes" id="UP000095468">
    <property type="component" value="Unassembled WGS sequence"/>
</dbReference>
<dbReference type="Gene3D" id="3.40.50.1000">
    <property type="entry name" value="HAD superfamily/HAD-like"/>
    <property type="match status" value="1"/>
</dbReference>
<dbReference type="InterPro" id="IPR023214">
    <property type="entry name" value="HAD_sf"/>
</dbReference>
<organism evidence="1 2">
    <name type="scientific">Collinsella aerofaciens</name>
    <dbReference type="NCBI Taxonomy" id="74426"/>
    <lineage>
        <taxon>Bacteria</taxon>
        <taxon>Bacillati</taxon>
        <taxon>Actinomycetota</taxon>
        <taxon>Coriobacteriia</taxon>
        <taxon>Coriobacteriales</taxon>
        <taxon>Coriobacteriaceae</taxon>
        <taxon>Collinsella</taxon>
    </lineage>
</organism>
<dbReference type="InterPro" id="IPR010021">
    <property type="entry name" value="PGPP1/Gep4"/>
</dbReference>
<reference evidence="1 2" key="1">
    <citation type="submission" date="2015-09" db="EMBL/GenBank/DDBJ databases">
        <authorList>
            <consortium name="Pathogen Informatics"/>
        </authorList>
    </citation>
    <scope>NUCLEOTIDE SEQUENCE [LARGE SCALE GENOMIC DNA]</scope>
    <source>
        <strain evidence="1 2">2789STDY5608823</strain>
    </source>
</reference>
<dbReference type="RefSeq" id="WP_055286441.1">
    <property type="nucleotide sequence ID" value="NZ_CYYP01000008.1"/>
</dbReference>
<evidence type="ECO:0000313" key="2">
    <source>
        <dbReference type="Proteomes" id="UP000095468"/>
    </source>
</evidence>